<feature type="domain" description="PKS/mFAS DH" evidence="15">
    <location>
        <begin position="932"/>
        <end position="1228"/>
    </location>
</feature>
<comment type="similarity">
    <text evidence="10">In the C-terminal section; belongs to the NRP synthetase family.</text>
</comment>
<dbReference type="PROSITE" id="PS52004">
    <property type="entry name" value="KS3_2"/>
    <property type="match status" value="1"/>
</dbReference>
<dbReference type="SUPFAM" id="SSF52151">
    <property type="entry name" value="FabD/lysophospholipase-like"/>
    <property type="match status" value="1"/>
</dbReference>
<dbReference type="GO" id="GO:0030639">
    <property type="term" value="P:polyketide biosynthetic process"/>
    <property type="evidence" value="ECO:0007669"/>
    <property type="project" value="UniProtKB-ARBA"/>
</dbReference>
<dbReference type="SUPFAM" id="SSF51735">
    <property type="entry name" value="NAD(P)-binding Rossmann-fold domains"/>
    <property type="match status" value="2"/>
</dbReference>
<dbReference type="InterPro" id="IPR014043">
    <property type="entry name" value="Acyl_transferase_dom"/>
</dbReference>
<keyword evidence="2" id="KW-0596">Phosphopantetheine</keyword>
<evidence type="ECO:0000256" key="5">
    <source>
        <dbReference type="ARBA" id="ARBA00022603"/>
    </source>
</evidence>
<dbReference type="GO" id="GO:0016491">
    <property type="term" value="F:oxidoreductase activity"/>
    <property type="evidence" value="ECO:0007669"/>
    <property type="project" value="UniProtKB-KW"/>
</dbReference>
<dbReference type="Pfam" id="PF16197">
    <property type="entry name" value="KAsynt_C_assoc"/>
    <property type="match status" value="1"/>
</dbReference>
<dbReference type="InterPro" id="IPR036736">
    <property type="entry name" value="ACP-like_sf"/>
</dbReference>
<keyword evidence="8" id="KW-0560">Oxidoreductase</keyword>
<dbReference type="InterPro" id="IPR032821">
    <property type="entry name" value="PKS_assoc"/>
</dbReference>
<feature type="region of interest" description="C-terminal hotdog fold" evidence="11">
    <location>
        <begin position="1081"/>
        <end position="1228"/>
    </location>
</feature>
<dbReference type="Proteomes" id="UP001152087">
    <property type="component" value="Unassembled WGS sequence"/>
</dbReference>
<evidence type="ECO:0000256" key="9">
    <source>
        <dbReference type="ARBA" id="ARBA00023268"/>
    </source>
</evidence>
<dbReference type="PROSITE" id="PS00606">
    <property type="entry name" value="KS3_1"/>
    <property type="match status" value="1"/>
</dbReference>
<evidence type="ECO:0000256" key="1">
    <source>
        <dbReference type="ARBA" id="ARBA00004685"/>
    </source>
</evidence>
<dbReference type="InterPro" id="IPR001242">
    <property type="entry name" value="Condensation_dom"/>
</dbReference>
<dbReference type="PROSITE" id="PS00012">
    <property type="entry name" value="PHOSPHOPANTETHEINE"/>
    <property type="match status" value="2"/>
</dbReference>
<dbReference type="InterPro" id="IPR000873">
    <property type="entry name" value="AMP-dep_synth/lig_dom"/>
</dbReference>
<evidence type="ECO:0000256" key="2">
    <source>
        <dbReference type="ARBA" id="ARBA00022450"/>
    </source>
</evidence>
<dbReference type="SMART" id="SM00823">
    <property type="entry name" value="PKS_PP"/>
    <property type="match status" value="2"/>
</dbReference>
<evidence type="ECO:0000256" key="12">
    <source>
        <dbReference type="SAM" id="MobiDB-lite"/>
    </source>
</evidence>
<dbReference type="Pfam" id="PF23114">
    <property type="entry name" value="NAD-bd_HRPKS_sdrA"/>
    <property type="match status" value="1"/>
</dbReference>
<dbReference type="SMART" id="SM00827">
    <property type="entry name" value="PKS_AT"/>
    <property type="match status" value="1"/>
</dbReference>
<dbReference type="InterPro" id="IPR016035">
    <property type="entry name" value="Acyl_Trfase/lysoPLipase"/>
</dbReference>
<dbReference type="InterPro" id="IPR045851">
    <property type="entry name" value="AMP-bd_C_sf"/>
</dbReference>
<dbReference type="InterPro" id="IPR056501">
    <property type="entry name" value="NAD-bd_HRPKS_sdrA"/>
</dbReference>
<dbReference type="SMART" id="SM00822">
    <property type="entry name" value="PKS_KR"/>
    <property type="match status" value="1"/>
</dbReference>
<dbReference type="GO" id="GO:0008168">
    <property type="term" value="F:methyltransferase activity"/>
    <property type="evidence" value="ECO:0007669"/>
    <property type="project" value="UniProtKB-KW"/>
</dbReference>
<dbReference type="SMART" id="SM00825">
    <property type="entry name" value="PKS_KS"/>
    <property type="match status" value="1"/>
</dbReference>
<feature type="compositionally biased region" description="Basic and acidic residues" evidence="12">
    <location>
        <begin position="2506"/>
        <end position="2517"/>
    </location>
</feature>
<dbReference type="GO" id="GO:0016874">
    <property type="term" value="F:ligase activity"/>
    <property type="evidence" value="ECO:0007669"/>
    <property type="project" value="UniProtKB-KW"/>
</dbReference>
<dbReference type="SUPFAM" id="SSF52777">
    <property type="entry name" value="CoA-dependent acyltransferases"/>
    <property type="match status" value="2"/>
</dbReference>
<dbReference type="InterPro" id="IPR014030">
    <property type="entry name" value="Ketoacyl_synth_N"/>
</dbReference>
<keyword evidence="9" id="KW-0511">Multifunctional enzyme</keyword>
<dbReference type="PROSITE" id="PS00455">
    <property type="entry name" value="AMP_BINDING"/>
    <property type="match status" value="1"/>
</dbReference>
<dbReference type="Gene3D" id="3.30.559.10">
    <property type="entry name" value="Chloramphenicol acetyltransferase-like domain"/>
    <property type="match status" value="1"/>
</dbReference>
<dbReference type="EMBL" id="JAOQAV010000042">
    <property type="protein sequence ID" value="KAJ4181164.1"/>
    <property type="molecule type" value="Genomic_DNA"/>
</dbReference>
<dbReference type="InterPro" id="IPR029063">
    <property type="entry name" value="SAM-dependent_MTases_sf"/>
</dbReference>
<dbReference type="SUPFAM" id="SSF53335">
    <property type="entry name" value="S-adenosyl-L-methionine-dependent methyltransferases"/>
    <property type="match status" value="1"/>
</dbReference>
<evidence type="ECO:0000256" key="3">
    <source>
        <dbReference type="ARBA" id="ARBA00022553"/>
    </source>
</evidence>
<dbReference type="InterPro" id="IPR020806">
    <property type="entry name" value="PKS_PP-bd"/>
</dbReference>
<dbReference type="OrthoDB" id="329835at2759"/>
<dbReference type="Pfam" id="PF07993">
    <property type="entry name" value="NAD_binding_4"/>
    <property type="match status" value="1"/>
</dbReference>
<name>A0A9W8R019_9HYPO</name>
<dbReference type="InterPro" id="IPR014031">
    <property type="entry name" value="Ketoacyl_synth_C"/>
</dbReference>
<feature type="active site" description="Proton acceptor; for dehydratase activity" evidence="11">
    <location>
        <position position="964"/>
    </location>
</feature>
<keyword evidence="4" id="KW-0436">Ligase</keyword>
<dbReference type="InterPro" id="IPR016036">
    <property type="entry name" value="Malonyl_transacylase_ACP-bd"/>
</dbReference>
<dbReference type="Gene3D" id="3.10.129.110">
    <property type="entry name" value="Polyketide synthase dehydratase"/>
    <property type="match status" value="1"/>
</dbReference>
<dbReference type="Pfam" id="PF02801">
    <property type="entry name" value="Ketoacyl-synt_C"/>
    <property type="match status" value="1"/>
</dbReference>
<dbReference type="InterPro" id="IPR049551">
    <property type="entry name" value="PKS_DH_C"/>
</dbReference>
<dbReference type="Gene3D" id="3.30.300.30">
    <property type="match status" value="1"/>
</dbReference>
<dbReference type="Pfam" id="PF08242">
    <property type="entry name" value="Methyltransf_12"/>
    <property type="match status" value="1"/>
</dbReference>
<dbReference type="FunFam" id="3.40.47.10:FF:000019">
    <property type="entry name" value="Polyketide synthase type I"/>
    <property type="match status" value="1"/>
</dbReference>
<dbReference type="Gene3D" id="1.10.1200.10">
    <property type="entry name" value="ACP-like"/>
    <property type="match status" value="2"/>
</dbReference>
<proteinExistence type="inferred from homology"/>
<dbReference type="InterPro" id="IPR023213">
    <property type="entry name" value="CAT-like_dom_sf"/>
</dbReference>
<dbReference type="Gene3D" id="3.30.559.30">
    <property type="entry name" value="Nonribosomal peptide synthetase, condensation domain"/>
    <property type="match status" value="1"/>
</dbReference>
<dbReference type="InterPro" id="IPR013217">
    <property type="entry name" value="Methyltransf_12"/>
</dbReference>
<dbReference type="PROSITE" id="PS52019">
    <property type="entry name" value="PKS_MFAS_DH"/>
    <property type="match status" value="1"/>
</dbReference>
<dbReference type="InterPro" id="IPR042104">
    <property type="entry name" value="PKS_dehydratase_sf"/>
</dbReference>
<dbReference type="GO" id="GO:0006633">
    <property type="term" value="P:fatty acid biosynthetic process"/>
    <property type="evidence" value="ECO:0007669"/>
    <property type="project" value="InterPro"/>
</dbReference>
<dbReference type="Pfam" id="PF21089">
    <property type="entry name" value="PKS_DH_N"/>
    <property type="match status" value="1"/>
</dbReference>
<dbReference type="SUPFAM" id="SSF55048">
    <property type="entry name" value="Probable ACP-binding domain of malonyl-CoA ACP transacylase"/>
    <property type="match status" value="1"/>
</dbReference>
<dbReference type="Gene3D" id="3.40.47.10">
    <property type="match status" value="1"/>
</dbReference>
<dbReference type="NCBIfam" id="TIGR01733">
    <property type="entry name" value="AA-adenyl-dom"/>
    <property type="match status" value="1"/>
</dbReference>
<evidence type="ECO:0000259" key="15">
    <source>
        <dbReference type="PROSITE" id="PS52019"/>
    </source>
</evidence>
<organism evidence="16 17">
    <name type="scientific">Fusarium falciforme</name>
    <dbReference type="NCBI Taxonomy" id="195108"/>
    <lineage>
        <taxon>Eukaryota</taxon>
        <taxon>Fungi</taxon>
        <taxon>Dikarya</taxon>
        <taxon>Ascomycota</taxon>
        <taxon>Pezizomycotina</taxon>
        <taxon>Sordariomycetes</taxon>
        <taxon>Hypocreomycetidae</taxon>
        <taxon>Hypocreales</taxon>
        <taxon>Nectriaceae</taxon>
        <taxon>Fusarium</taxon>
        <taxon>Fusarium solani species complex</taxon>
    </lineage>
</organism>
<dbReference type="InterPro" id="IPR020841">
    <property type="entry name" value="PKS_Beta-ketoAc_synthase_dom"/>
</dbReference>
<keyword evidence="7" id="KW-0677">Repeat</keyword>
<feature type="domain" description="Ketosynthase family 3 (KS3)" evidence="14">
    <location>
        <begin position="8"/>
        <end position="439"/>
    </location>
</feature>
<dbReference type="PANTHER" id="PTHR43775:SF20">
    <property type="entry name" value="HYBRID PKS-NRPS SYNTHETASE APDA"/>
    <property type="match status" value="1"/>
</dbReference>
<dbReference type="Gene3D" id="3.40.50.12780">
    <property type="entry name" value="N-terminal domain of ligase-like"/>
    <property type="match status" value="1"/>
</dbReference>
<evidence type="ECO:0000256" key="4">
    <source>
        <dbReference type="ARBA" id="ARBA00022598"/>
    </source>
</evidence>
<dbReference type="CDD" id="cd00833">
    <property type="entry name" value="PKS"/>
    <property type="match status" value="1"/>
</dbReference>
<dbReference type="Pfam" id="PF08659">
    <property type="entry name" value="KR"/>
    <property type="match status" value="1"/>
</dbReference>
<dbReference type="InterPro" id="IPR049900">
    <property type="entry name" value="PKS_mFAS_DH"/>
</dbReference>
<dbReference type="InterPro" id="IPR006162">
    <property type="entry name" value="Ppantetheine_attach_site"/>
</dbReference>
<keyword evidence="17" id="KW-1185">Reference proteome</keyword>
<dbReference type="CDD" id="cd19532">
    <property type="entry name" value="C_PKS-NRPS"/>
    <property type="match status" value="1"/>
</dbReference>
<feature type="active site" description="Proton donor; for dehydratase activity" evidence="11">
    <location>
        <position position="1138"/>
    </location>
</feature>
<dbReference type="InterPro" id="IPR018201">
    <property type="entry name" value="Ketoacyl_synth_AS"/>
</dbReference>
<dbReference type="CDD" id="cd05930">
    <property type="entry name" value="A_NRPS"/>
    <property type="match status" value="1"/>
</dbReference>
<dbReference type="Pfam" id="PF00698">
    <property type="entry name" value="Acyl_transf_1"/>
    <property type="match status" value="1"/>
</dbReference>
<evidence type="ECO:0000256" key="10">
    <source>
        <dbReference type="ARBA" id="ARBA00029443"/>
    </source>
</evidence>
<dbReference type="PANTHER" id="PTHR43775">
    <property type="entry name" value="FATTY ACID SYNTHASE"/>
    <property type="match status" value="1"/>
</dbReference>
<dbReference type="Pfam" id="PF00668">
    <property type="entry name" value="Condensation"/>
    <property type="match status" value="1"/>
</dbReference>
<evidence type="ECO:0000259" key="13">
    <source>
        <dbReference type="PROSITE" id="PS50075"/>
    </source>
</evidence>
<dbReference type="InterPro" id="IPR050091">
    <property type="entry name" value="PKS_NRPS_Biosynth_Enz"/>
</dbReference>
<evidence type="ECO:0000313" key="16">
    <source>
        <dbReference type="EMBL" id="KAJ4181164.1"/>
    </source>
</evidence>
<evidence type="ECO:0000256" key="11">
    <source>
        <dbReference type="PROSITE-ProRule" id="PRU01363"/>
    </source>
</evidence>
<dbReference type="InterPro" id="IPR057326">
    <property type="entry name" value="KR_dom"/>
</dbReference>
<dbReference type="Gene3D" id="3.30.70.3290">
    <property type="match status" value="1"/>
</dbReference>
<evidence type="ECO:0000256" key="7">
    <source>
        <dbReference type="ARBA" id="ARBA00022737"/>
    </source>
</evidence>
<dbReference type="SMART" id="SM00826">
    <property type="entry name" value="PKS_DH"/>
    <property type="match status" value="1"/>
</dbReference>
<feature type="domain" description="Carrier" evidence="13">
    <location>
        <begin position="3500"/>
        <end position="3579"/>
    </location>
</feature>
<dbReference type="InterPro" id="IPR001227">
    <property type="entry name" value="Ac_transferase_dom_sf"/>
</dbReference>
<dbReference type="InterPro" id="IPR036291">
    <property type="entry name" value="NAD(P)-bd_dom_sf"/>
</dbReference>
<dbReference type="Gene3D" id="3.40.50.720">
    <property type="entry name" value="NAD(P)-binding Rossmann-like Domain"/>
    <property type="match status" value="3"/>
</dbReference>
<dbReference type="GO" id="GO:0032259">
    <property type="term" value="P:methylation"/>
    <property type="evidence" value="ECO:0007669"/>
    <property type="project" value="UniProtKB-KW"/>
</dbReference>
<dbReference type="Pfam" id="PF14765">
    <property type="entry name" value="PS-DH"/>
    <property type="match status" value="1"/>
</dbReference>
<dbReference type="InterPro" id="IPR020845">
    <property type="entry name" value="AMP-binding_CS"/>
</dbReference>
<comment type="caution">
    <text evidence="16">The sequence shown here is derived from an EMBL/GenBank/DDBJ whole genome shotgun (WGS) entry which is preliminary data.</text>
</comment>
<dbReference type="InterPro" id="IPR010071">
    <property type="entry name" value="AA_adenyl_dom"/>
</dbReference>
<dbReference type="GO" id="GO:0004315">
    <property type="term" value="F:3-oxoacyl-[acyl-carrier-protein] synthase activity"/>
    <property type="evidence" value="ECO:0007669"/>
    <property type="project" value="InterPro"/>
</dbReference>
<dbReference type="InterPro" id="IPR016039">
    <property type="entry name" value="Thiolase-like"/>
</dbReference>
<feature type="domain" description="Carrier" evidence="13">
    <location>
        <begin position="2370"/>
        <end position="2447"/>
    </location>
</feature>
<sequence>MGAPSSTREPIAIVGTACRFPGGANTPSKLWDLLCEKRDVQTPIPPERFNPDAFYHRNGEKSGCTDVKKAYLLTDDIRAFDASFFKINPREAEAMDPQQRLLLETVYEATEAAGLPYEDLKGSNTAVYVGSMTGDYHEMLLRDPQDMPKYMATGTARSILSNRVSYFFDWKGPSMTIDTACSSSLVAVHEAVTALRLGVSNLACAAGANLILGPEMMISESKLHMLSPTGRSKMWDASANGYARGEGTAAIMMKTLSQALSDGDHVYGVIRETGVNSDGHTNGITLPSSESQKTLIRQTYTNAGLSLIKERCQFFEAHGTGTPAGDPIEARAIHEAFFEDAAGSSDQMFVGSVKTAIGHLEGCAGLAGLIKALEAVRRGVIPPNQLFENLNPALKPFAGNLSIPTETLPWPEIAPGTPRRASVNSFGFGGTNAHAIIESFDNTPQPLPTGGILSYPLVLSANSEKSLRRQISQLHDTLQEAGEGEAQDILYTLAQRRSQLPARTYFSGHTQEELLKKLSAASAEDATITVASQETTNQTPRILGVFTGQGAQWPTMGREILKSSAFARDLITRLETSLASLKEPPTWTLSEQILADPESSRLGEAAVSQPVCTAVQLMLVELLRKAGITFGTVIGHSSGEIAAAYAAGFLTPEDAIRIAYCRGVCAKLAGGEEGQKGSMMAVGLSYEEAACFCEDHFPGRIDVAASNAPSSATLSGDKDAILEAKALLDEQGTFARVLKVDTAYHSRHMQPCAEPYMALLRESNIQLLPGDDCCEWFSSVIGERMSAFTHGQLLTGEYWVENMVKPVLFTLASELAADSKLPCHVALEVGPHPALKGPFSQTYKRTTGSQLPYQGALTRNLHDVEALSDALGFIWARLGKSAVNFASYAELFSVSKTSLSTNLPSYPWDHSQSFWKESRKSANFRQRTSPPHPLLGTRSTEDATQDLRWLNILHLDDAPWLEGHRVEGLVVYPAAAYLVMAMESAKSIDETRTIQLVELFNVQILSAIQLSQDSQGVETLFTLEIDDVSSAVATARWSLFTSLVGRGSNWKCNAKGHLRVEFGSEVQDSLLPSRNPPVASLTSVDMERFYTSLAEIGLEYTGAFKHLANVQRQSGFATAKASQMSTDFSAMIHPALLDSAFQSLFAAYCWPDDGSLAAPFVPTFFKSLRIVSLDYVENGQELTIDSYLTDTNDREITADLDVFTSDNEKPLLQLQGLTCTSLLRPGPSNAKELYTQTKWEVDISCAVASLDVQQHDAAEDLDLVDLCERLSYYYLRELNRKVDRSEVPVMDWHFQRIFEWIDYLFPIIEAGKHTTVRKEWSADEGPWLLQQASKFPDQIDLLLIQAVGENLTEVVRKETTMLEHMVRNDVLNRFYKFGLGFQRANGYLSRISKQVAHRYPRMKILEIGAGTGGATKGILESLGSTFESYTFTDISTGFFEAAAEAFEPWVSKMIFKPLNVENDPVEQGFPEAQYDFIVASNVLHATKSLSTTMRNVRRLLKPGGQLLLLEVTSDIVRVRLMMSGLSGWWLGGDDGRRYAPTITVPEWDSLLRSTGFSGVDHTVNDFYDPSKYMTSVMLSQAVDDNHVPVLRQPLASALDWLPQRCITIIGGKNGISQQVSQALLVMNGASPDLINHVDSFEQLASKPELPLRAVLILEDLDEPVLKSLTSEKLAGLQRTINDSRQILWVSKGCQKDEPYANMSTGLCRSLASEYPHIQLQHIDIETDLDSLALSRIVEALIRILYKASLKQEDDLLWSHEAELILEDEGRWLIPRILPDGRLNDHLNAGKMKIKTNASLADTPVEIQQAGGQWVISQSVPSLPISDNASHVRIKIGYSTLHAVCVGGSRVYLSYGHRVAGSTAPVIALSQTAGSIISVPESQVFDVPQGFDIDQSASLRSLALTAIVEIVLAEWDSGVAVIVHEADNYLGAAFDSKCREIGLKLVRTTSKPDKKDDAIFIHPLAPERVVKKVLPHVEVAVVVDLSGRDYSAVDSPLRRHVLTSTKFLELSDLIGGVTCGLRNINIQRVQDAIESSLKSPSDGPVVNISEVSGLQISETAYSTVVDWSTEKPIPVQVQPLQANRLLRSDKTYLLAGCTGGLGKALCRWMVAAGVRHLALTTRNVEAIDKVWLEGLRLQGADVRLFQVDVGDKAALERAHAQVTAEMPPICGVANAAMVLSDRSFGELKVGDFDKVFGPKVRGTQNLHELFQDEPLDFFIMFSSLASVVGNRGQANYAAANLFMTAVAEQRRAKNLAASVIHIGMILGVGYVSSTGAYEATLRQYNYMPISEPDFLNMFSEAILVGQPGSSHAPELITGLNRYSLQEDAPKFFWHENMRFSHHTLEEQHQESTSTTKASISQRLAQVQTPAEMLEVVEEEFCTKLERMLQAESGTIKVSQPLMSLGVDSLIAAEIRSWFFKELDVDMPVLEILNTASVAEICSTAVASLAPLAPQEPADTKTLVTSEAVQSLNAVSGNGSSSSRAPTEFNSSTLKSGAQSTQGTSVSGDKDTSSVDGSAKVERNGPLSFAQERIWFLQQYLQDATTFNVTMAYRITGPLRVNDLESAFQKVIQRHESLRTGFHMDAETTVPAQIIYEQSPFRLEQRNDSDITKEFEELQSTHYDLENGRVLKAIVLTEPDTDEHILLVGFHHIALDGFSAQILVRDLAIAYAGGNLAPLDKGYLDFAVDQRAAVYPVETLQYWKTEFETLPPALPVFDFAETKTRLPLTDYKTRVTERTLQPDVAGKAKSAARALAATPFHVYLAALQVLLSDFASTQDVCIGITDANKNDAAHMNTIGFFVNLLPLRFQLSASQTLAELVSNTKAKANGALTHSRLPFDVLLDELKIPRSTSHSPLFQAVLNFKMGSTQTVPLADCQAEVIDFKDVNNPYDLAFDIETYPNGSTSISVKSQEYLYTKNELDLILESYINLLSLFEKDSSKTLEQVLQCAPDEAQRALTLGRGERIPSPSFDTLSHYFEDWVKRQPDAIAIRDDQGTTLSYGQLKSFVNNIAATLEKSGLTPGARVGVYCEPSIFIIASLLAIAEVGGVYVPLDPQNPIKRLQLIVDDCEPEILLFDESTKESAPKLQTNASLINIYNVRRLPSSAAVTNHAQGWGMAYMFYTSGTTGVPKGVALTHANLVHHIDSIIHFYGIKRGTMLQQAPLGFDMSLTQMSLSTMLGGTLVVASREARKDPLQLAKLMLSERVTHTFMTPTLAVALIYHGYECLVKCVDWEFSLLSGEAFRGHVISEFQRLGLPQLKLFNGYGPTEITINSSSGLNELDAAAPRDTRNPTIGLTLPNYSCYILDEDLKPVRPGHAGELFVGGAGIAVGYLRRDELNKERFLPDPFASPEDIARGWSRMYRTGDKAKFLPDGRIVFLGRIAGDSQIKLRGFRIELEDIANTIVKSSAGVVSEAAVSFRQGVNGPDDSAFLIAFAIISQTNRPEDPFAFFKQLLKDLSLPRYMIPAKIVQVEQLPMGPTGKLDQTALDAMPIPQDEEVHEETLTATQERLKALWFEALPAVAPGAFIGSETDFFEAGGNSLRIVMLREHIAREFGVMVSVFDLFQASTLGGMAAKIDGSTGADDQPIIWEEETRVDIPSGLETPDEPAILDGDEIEVALTGATGFLGLAILKSLLKDERISRVHCLAVRSPSKTGDEVFKSPRIVVHPGDLSSSRLGLPEDEFDTLSKKLDIIIHNGAEVSFLKSYQSLKKANVSSTRELVRLASGRQIPFHFVSTGGVVNLTDHDGLPEISVSGFKPPVDGTEGYAASKWASEVILESHAERAHLPVWIHRPANITGAAAPATDLMGSILQYSTKMQSLPEISNWNGSFDFVPVEQVADEIAASIHESRSSVPVYRHHCGDRKISVSELPAHLEAEIGAKMEMVGVDEWLARARNTGLDETTALLVEKMLSGENGGTVPWLRNGE</sequence>
<feature type="region of interest" description="Disordered" evidence="12">
    <location>
        <begin position="2472"/>
        <end position="2517"/>
    </location>
</feature>
<feature type="compositionally biased region" description="Polar residues" evidence="12">
    <location>
        <begin position="2472"/>
        <end position="2505"/>
    </location>
</feature>
<dbReference type="Pfam" id="PF00501">
    <property type="entry name" value="AMP-binding"/>
    <property type="match status" value="1"/>
</dbReference>
<gene>
    <name evidence="16" type="primary">LUC5</name>
    <name evidence="16" type="ORF">NW755_011206</name>
</gene>
<dbReference type="InterPro" id="IPR020807">
    <property type="entry name" value="PKS_DH"/>
</dbReference>
<evidence type="ECO:0000259" key="14">
    <source>
        <dbReference type="PROSITE" id="PS52004"/>
    </source>
</evidence>
<dbReference type="SUPFAM" id="SSF47336">
    <property type="entry name" value="ACP-like"/>
    <property type="match status" value="2"/>
</dbReference>
<evidence type="ECO:0000313" key="17">
    <source>
        <dbReference type="Proteomes" id="UP001152087"/>
    </source>
</evidence>
<comment type="pathway">
    <text evidence="1">Mycotoxin biosynthesis.</text>
</comment>
<feature type="region of interest" description="N-terminal hotdog fold" evidence="11">
    <location>
        <begin position="932"/>
        <end position="1065"/>
    </location>
</feature>
<dbReference type="InterPro" id="IPR013968">
    <property type="entry name" value="PKS_KR"/>
</dbReference>
<dbReference type="SUPFAM" id="SSF56801">
    <property type="entry name" value="Acetyl-CoA synthetase-like"/>
    <property type="match status" value="1"/>
</dbReference>
<dbReference type="GO" id="GO:0009403">
    <property type="term" value="P:toxin biosynthetic process"/>
    <property type="evidence" value="ECO:0007669"/>
    <property type="project" value="UniProtKB-ARBA"/>
</dbReference>
<protein>
    <submittedName>
        <fullName evidence="16">Hybrid PKS-NRPS synthetase luc5</fullName>
    </submittedName>
</protein>
<evidence type="ECO:0000256" key="6">
    <source>
        <dbReference type="ARBA" id="ARBA00022679"/>
    </source>
</evidence>
<dbReference type="GO" id="GO:0031177">
    <property type="term" value="F:phosphopantetheine binding"/>
    <property type="evidence" value="ECO:0007669"/>
    <property type="project" value="InterPro"/>
</dbReference>
<dbReference type="Pfam" id="PF00109">
    <property type="entry name" value="ketoacyl-synt"/>
    <property type="match status" value="1"/>
</dbReference>
<dbReference type="InterPro" id="IPR009081">
    <property type="entry name" value="PP-bd_ACP"/>
</dbReference>
<dbReference type="Gene3D" id="3.40.366.10">
    <property type="entry name" value="Malonyl-Coenzyme A Acyl Carrier Protein, domain 2"/>
    <property type="match status" value="1"/>
</dbReference>
<dbReference type="GO" id="GO:0004312">
    <property type="term" value="F:fatty acid synthase activity"/>
    <property type="evidence" value="ECO:0007669"/>
    <property type="project" value="TreeGrafter"/>
</dbReference>
<dbReference type="Gene3D" id="3.40.50.150">
    <property type="entry name" value="Vaccinia Virus protein VP39"/>
    <property type="match status" value="1"/>
</dbReference>
<dbReference type="InterPro" id="IPR049552">
    <property type="entry name" value="PKS_DH_N"/>
</dbReference>
<dbReference type="InterPro" id="IPR042099">
    <property type="entry name" value="ANL_N_sf"/>
</dbReference>
<dbReference type="InterPro" id="IPR013120">
    <property type="entry name" value="FAR_NAD-bd"/>
</dbReference>
<dbReference type="SUPFAM" id="SSF53901">
    <property type="entry name" value="Thiolase-like"/>
    <property type="match status" value="1"/>
</dbReference>
<dbReference type="PROSITE" id="PS50075">
    <property type="entry name" value="CARRIER"/>
    <property type="match status" value="2"/>
</dbReference>
<dbReference type="Pfam" id="PF00550">
    <property type="entry name" value="PP-binding"/>
    <property type="match status" value="2"/>
</dbReference>
<accession>A0A9W8R019</accession>
<evidence type="ECO:0000256" key="8">
    <source>
        <dbReference type="ARBA" id="ARBA00023002"/>
    </source>
</evidence>
<keyword evidence="6" id="KW-0808">Transferase</keyword>
<keyword evidence="3" id="KW-0597">Phosphoprotein</keyword>
<reference evidence="16" key="1">
    <citation type="submission" date="2022-09" db="EMBL/GenBank/DDBJ databases">
        <title>Fusarium specimens isolated from Avocado Roots.</title>
        <authorList>
            <person name="Stajich J."/>
            <person name="Roper C."/>
            <person name="Heimlech-Rivalta G."/>
        </authorList>
    </citation>
    <scope>NUCLEOTIDE SEQUENCE</scope>
    <source>
        <strain evidence="16">A02</strain>
    </source>
</reference>
<keyword evidence="5" id="KW-0489">Methyltransferase</keyword>